<dbReference type="EMBL" id="JABXXS010000042">
    <property type="protein sequence ID" value="NVN38112.1"/>
    <property type="molecule type" value="Genomic_DNA"/>
</dbReference>
<dbReference type="SUPFAM" id="SSF48452">
    <property type="entry name" value="TPR-like"/>
    <property type="match status" value="1"/>
</dbReference>
<dbReference type="InterPro" id="IPR010033">
    <property type="entry name" value="HAD_SF_ppase_IIIC"/>
</dbReference>
<keyword evidence="1" id="KW-0802">TPR repeat</keyword>
<dbReference type="RefSeq" id="WP_176643819.1">
    <property type="nucleotide sequence ID" value="NZ_JABXXS010000042.1"/>
</dbReference>
<dbReference type="Proteomes" id="UP000522590">
    <property type="component" value="Unassembled WGS sequence"/>
</dbReference>
<dbReference type="Pfam" id="PF13181">
    <property type="entry name" value="TPR_8"/>
    <property type="match status" value="2"/>
</dbReference>
<proteinExistence type="predicted"/>
<dbReference type="InterPro" id="IPR010037">
    <property type="entry name" value="FkbH_domain"/>
</dbReference>
<feature type="repeat" description="TPR" evidence="1">
    <location>
        <begin position="49"/>
        <end position="82"/>
    </location>
</feature>
<comment type="caution">
    <text evidence="2">The sequence shown here is derived from an EMBL/GenBank/DDBJ whole genome shotgun (WGS) entry which is preliminary data.</text>
</comment>
<accession>A0A850P8B8</accession>
<dbReference type="Gene3D" id="3.40.50.1000">
    <property type="entry name" value="HAD superfamily/HAD-like"/>
    <property type="match status" value="1"/>
</dbReference>
<evidence type="ECO:0000313" key="3">
    <source>
        <dbReference type="Proteomes" id="UP000522590"/>
    </source>
</evidence>
<name>A0A850P8B8_9PROT</name>
<dbReference type="InterPro" id="IPR019734">
    <property type="entry name" value="TPR_rpt"/>
</dbReference>
<sequence>MINKLISYSQKKLLAKKSIFFARNAARSQDWWKAQKYYAKALAYYDNSPKIWIQFGNALIQSGKINEATKAYTKAVELEPTADGYLQLGRSYKLQGMHSNAVEAWRKALSFDAVSMDTILELENAVTLEKIEMSIPENMEIYHLIIRELNLSPDKIISSEEIEILFQKILKRKVGNEDYKREIVNSGKTIGQMIKDLIYSEEYMDKLKIKHTEFVEPDAYVRKLTKNNYRNPKNLSIIPIEIDNVILIGSCLVDPWENLIGHLDTNFNIERYGVGAPLPDAPQKPLTSYNFQLVQLPLRSIIPDMAFARLSEDDVSGHENLLDYGKSMIKNMLSSAMKWNEEYGTLTFVMSFIEPQKNHVGVLMNPYSLSNPQYFVHELNIFLYKQVKEYKNSYYYDVNDTMKNIGLKYNNEDIIAAFNHGSFIFHANYPEDKKRIEKTTPAPETYNSNVLDTVISGWNDLIAMYRIVKQIDAIKMVVIDLDDTLWRGIVGENDGQNMPTTEGWPKAFWETLLFLKRRGVILAIISKNEEETVKNAWDHIVGNLLPLDSFAIYRINWKQKAENMSEILQHVNLLPQNVVYIDDNPAQRADIKKAFPDIRVMGGDPIHWRHILLNATETQVAHISQESSQRTEMVRAQVTRETMRKNFSQEEFIASLNVTVDEFIINDTSHEKFMRSFELINKTNQFNTTGKRWTREEVEAGFSSGMKFYSFVVSDNFTQYGLVAVLIVRDNTIIQYVMSCRVMGIGVEKSVINMTNKHIFSRNDISKAIIVNTPKNLPCRNVYKNNLYSLVSDDGSKQVWMLESKAI</sequence>
<dbReference type="SUPFAM" id="SSF56784">
    <property type="entry name" value="HAD-like"/>
    <property type="match status" value="1"/>
</dbReference>
<dbReference type="InterPro" id="IPR023214">
    <property type="entry name" value="HAD_sf"/>
</dbReference>
<dbReference type="PROSITE" id="PS50005">
    <property type="entry name" value="TPR"/>
    <property type="match status" value="1"/>
</dbReference>
<dbReference type="NCBIfam" id="TIGR01681">
    <property type="entry name" value="HAD-SF-IIIC"/>
    <property type="match status" value="1"/>
</dbReference>
<dbReference type="Gene3D" id="1.25.40.10">
    <property type="entry name" value="Tetratricopeptide repeat domain"/>
    <property type="match status" value="1"/>
</dbReference>
<dbReference type="InterPro" id="IPR036412">
    <property type="entry name" value="HAD-like_sf"/>
</dbReference>
<protein>
    <submittedName>
        <fullName evidence="2">HAD-IIIC family phosphatase</fullName>
    </submittedName>
</protein>
<evidence type="ECO:0000256" key="1">
    <source>
        <dbReference type="PROSITE-ProRule" id="PRU00339"/>
    </source>
</evidence>
<reference evidence="2 3" key="1">
    <citation type="submission" date="2020-06" db="EMBL/GenBank/DDBJ databases">
        <title>Description of novel acetic acid bacteria.</title>
        <authorList>
            <person name="Sombolestani A."/>
        </authorList>
    </citation>
    <scope>NUCLEOTIDE SEQUENCE [LARGE SCALE GENOMIC DNA]</scope>
    <source>
        <strain evidence="2 3">LMG 25</strain>
    </source>
</reference>
<dbReference type="InterPro" id="IPR011990">
    <property type="entry name" value="TPR-like_helical_dom_sf"/>
</dbReference>
<organism evidence="2 3">
    <name type="scientific">Komagataeibacter swingsii</name>
    <dbReference type="NCBI Taxonomy" id="215220"/>
    <lineage>
        <taxon>Bacteria</taxon>
        <taxon>Pseudomonadati</taxon>
        <taxon>Pseudomonadota</taxon>
        <taxon>Alphaproteobacteria</taxon>
        <taxon>Acetobacterales</taxon>
        <taxon>Acetobacteraceae</taxon>
        <taxon>Komagataeibacter</taxon>
    </lineage>
</organism>
<dbReference type="AlphaFoldDB" id="A0A850P8B8"/>
<dbReference type="PROSITE" id="PS50293">
    <property type="entry name" value="TPR_REGION"/>
    <property type="match status" value="1"/>
</dbReference>
<dbReference type="NCBIfam" id="TIGR01686">
    <property type="entry name" value="FkbH"/>
    <property type="match status" value="1"/>
</dbReference>
<gene>
    <name evidence="2" type="ORF">HUK81_14450</name>
</gene>
<evidence type="ECO:0000313" key="2">
    <source>
        <dbReference type="EMBL" id="NVN38112.1"/>
    </source>
</evidence>
<dbReference type="SMART" id="SM00028">
    <property type="entry name" value="TPR"/>
    <property type="match status" value="2"/>
</dbReference>